<dbReference type="Gene3D" id="3.80.10.10">
    <property type="entry name" value="Ribonuclease Inhibitor"/>
    <property type="match status" value="1"/>
</dbReference>
<feature type="signal peptide" evidence="3">
    <location>
        <begin position="1"/>
        <end position="22"/>
    </location>
</feature>
<evidence type="ECO:0000313" key="5">
    <source>
        <dbReference type="EnsemblMetazoa" id="CapteP190972"/>
    </source>
</evidence>
<keyword evidence="6" id="KW-1185">Reference proteome</keyword>
<gene>
    <name evidence="4" type="ORF">CAPTEDRAFT_190972</name>
</gene>
<dbReference type="EMBL" id="KB309617">
    <property type="protein sequence ID" value="ELT93791.1"/>
    <property type="molecule type" value="Genomic_DNA"/>
</dbReference>
<dbReference type="STRING" id="283909.R7TQM8"/>
<evidence type="ECO:0000256" key="3">
    <source>
        <dbReference type="SAM" id="SignalP"/>
    </source>
</evidence>
<dbReference type="SUPFAM" id="SSF52058">
    <property type="entry name" value="L domain-like"/>
    <property type="match status" value="1"/>
</dbReference>
<dbReference type="OMA" id="TCASPHI"/>
<reference evidence="6" key="1">
    <citation type="submission" date="2012-12" db="EMBL/GenBank/DDBJ databases">
        <authorList>
            <person name="Hellsten U."/>
            <person name="Grimwood J."/>
            <person name="Chapman J.A."/>
            <person name="Shapiro H."/>
            <person name="Aerts A."/>
            <person name="Otillar R.P."/>
            <person name="Terry A.Y."/>
            <person name="Boore J.L."/>
            <person name="Simakov O."/>
            <person name="Marletaz F."/>
            <person name="Cho S.-J."/>
            <person name="Edsinger-Gonzales E."/>
            <person name="Havlak P."/>
            <person name="Kuo D.-H."/>
            <person name="Larsson T."/>
            <person name="Lv J."/>
            <person name="Arendt D."/>
            <person name="Savage R."/>
            <person name="Osoegawa K."/>
            <person name="de Jong P."/>
            <person name="Lindberg D.R."/>
            <person name="Seaver E.C."/>
            <person name="Weisblat D.A."/>
            <person name="Putnam N.H."/>
            <person name="Grigoriev I.V."/>
            <person name="Rokhsar D.S."/>
        </authorList>
    </citation>
    <scope>NUCLEOTIDE SEQUENCE</scope>
    <source>
        <strain evidence="6">I ESC-2004</strain>
    </source>
</reference>
<organism evidence="4">
    <name type="scientific">Capitella teleta</name>
    <name type="common">Polychaete worm</name>
    <dbReference type="NCBI Taxonomy" id="283909"/>
    <lineage>
        <taxon>Eukaryota</taxon>
        <taxon>Metazoa</taxon>
        <taxon>Spiralia</taxon>
        <taxon>Lophotrochozoa</taxon>
        <taxon>Annelida</taxon>
        <taxon>Polychaeta</taxon>
        <taxon>Sedentaria</taxon>
        <taxon>Scolecida</taxon>
        <taxon>Capitellidae</taxon>
        <taxon>Capitella</taxon>
    </lineage>
</organism>
<evidence type="ECO:0000313" key="4">
    <source>
        <dbReference type="EMBL" id="ELT93791.1"/>
    </source>
</evidence>
<proteinExistence type="predicted"/>
<protein>
    <recommendedName>
        <fullName evidence="7">LRRCT domain-containing protein</fullName>
    </recommendedName>
</protein>
<reference evidence="4 6" key="2">
    <citation type="journal article" date="2013" name="Nature">
        <title>Insights into bilaterian evolution from three spiralian genomes.</title>
        <authorList>
            <person name="Simakov O."/>
            <person name="Marletaz F."/>
            <person name="Cho S.J."/>
            <person name="Edsinger-Gonzales E."/>
            <person name="Havlak P."/>
            <person name="Hellsten U."/>
            <person name="Kuo D.H."/>
            <person name="Larsson T."/>
            <person name="Lv J."/>
            <person name="Arendt D."/>
            <person name="Savage R."/>
            <person name="Osoegawa K."/>
            <person name="de Jong P."/>
            <person name="Grimwood J."/>
            <person name="Chapman J.A."/>
            <person name="Shapiro H."/>
            <person name="Aerts A."/>
            <person name="Otillar R.P."/>
            <person name="Terry A.Y."/>
            <person name="Boore J.L."/>
            <person name="Grigoriev I.V."/>
            <person name="Lindberg D.R."/>
            <person name="Seaver E.C."/>
            <person name="Weisblat D.A."/>
            <person name="Putnam N.H."/>
            <person name="Rokhsar D.S."/>
        </authorList>
    </citation>
    <scope>NUCLEOTIDE SEQUENCE</scope>
    <source>
        <strain evidence="4 6">I ESC-2004</strain>
    </source>
</reference>
<evidence type="ECO:0000256" key="1">
    <source>
        <dbReference type="ARBA" id="ARBA00022729"/>
    </source>
</evidence>
<reference evidence="5" key="3">
    <citation type="submission" date="2015-06" db="UniProtKB">
        <authorList>
            <consortium name="EnsemblMetazoa"/>
        </authorList>
    </citation>
    <scope>IDENTIFICATION</scope>
</reference>
<dbReference type="InterPro" id="IPR001611">
    <property type="entry name" value="Leu-rich_rpt"/>
</dbReference>
<accession>R7TQM8</accession>
<keyword evidence="1 3" id="KW-0732">Signal</keyword>
<dbReference type="AlphaFoldDB" id="R7TQM8"/>
<name>R7TQM8_CAPTE</name>
<dbReference type="EnsemblMetazoa" id="CapteT190972">
    <property type="protein sequence ID" value="CapteP190972"/>
    <property type="gene ID" value="CapteG190972"/>
</dbReference>
<dbReference type="OrthoDB" id="676979at2759"/>
<evidence type="ECO:0008006" key="7">
    <source>
        <dbReference type="Google" id="ProtNLM"/>
    </source>
</evidence>
<sequence length="235" mass="26848">MDVRHLVCLLVSLLKIERSVLASCAYHGSKGLTNVPHPMSSTLVDLRIDHNMLTQISQMDFNDIYPELMYIDISNNDISFVESGCFKGTQLRYITLGFNQLTSFPDFHEVSNTLKEVDVSSNKITKIFQEEINYLTKLEYFFLNSNPIISLPDLPMNLPAIKSLQLEGISFHCCCDVAWLRKPINIQTDPRPCISPTKWTNTIMYDIPEEMMLNEPCVGSGGYRTCVVCITQRHW</sequence>
<dbReference type="InterPro" id="IPR032675">
    <property type="entry name" value="LRR_dom_sf"/>
</dbReference>
<dbReference type="Pfam" id="PF13855">
    <property type="entry name" value="LRR_8"/>
    <property type="match status" value="2"/>
</dbReference>
<dbReference type="HOGENOM" id="CLU_074440_0_0_1"/>
<dbReference type="InterPro" id="IPR050467">
    <property type="entry name" value="LRFN"/>
</dbReference>
<dbReference type="PANTHER" id="PTHR45842:SF12">
    <property type="entry name" value="KEKKON 5, ISOFORM A"/>
    <property type="match status" value="1"/>
</dbReference>
<dbReference type="PANTHER" id="PTHR45842">
    <property type="entry name" value="SYNAPTIC ADHESION-LIKE MOLECULE SALM"/>
    <property type="match status" value="1"/>
</dbReference>
<feature type="chain" id="PRO_5008787249" description="LRRCT domain-containing protein" evidence="3">
    <location>
        <begin position="23"/>
        <end position="235"/>
    </location>
</feature>
<evidence type="ECO:0000256" key="2">
    <source>
        <dbReference type="ARBA" id="ARBA00023180"/>
    </source>
</evidence>
<dbReference type="Proteomes" id="UP000014760">
    <property type="component" value="Unassembled WGS sequence"/>
</dbReference>
<evidence type="ECO:0000313" key="6">
    <source>
        <dbReference type="Proteomes" id="UP000014760"/>
    </source>
</evidence>
<keyword evidence="2" id="KW-0325">Glycoprotein</keyword>
<dbReference type="EMBL" id="AMQN01002584">
    <property type="status" value="NOT_ANNOTATED_CDS"/>
    <property type="molecule type" value="Genomic_DNA"/>
</dbReference>